<dbReference type="AlphaFoldDB" id="A0A6A4JGD4"/>
<dbReference type="Proteomes" id="UP000466442">
    <property type="component" value="Linkage Group LG9"/>
</dbReference>
<dbReference type="GO" id="GO:0004721">
    <property type="term" value="F:phosphoprotein phosphatase activity"/>
    <property type="evidence" value="ECO:0007669"/>
    <property type="project" value="UniProtKB-KW"/>
</dbReference>
<keyword evidence="8" id="KW-1185">Reference proteome</keyword>
<protein>
    <recommendedName>
        <fullName evidence="9">Protein-tyrosine-phosphatase</fullName>
    </recommendedName>
</protein>
<gene>
    <name evidence="6" type="ORF">GE061_019845</name>
    <name evidence="7" type="ORF">GE061_019846</name>
</gene>
<dbReference type="PANTHER" id="PTHR45961">
    <property type="entry name" value="IP21249P"/>
    <property type="match status" value="1"/>
</dbReference>
<evidence type="ECO:0000313" key="7">
    <source>
        <dbReference type="EMBL" id="KAF6205673.1"/>
    </source>
</evidence>
<comment type="similarity">
    <text evidence="1">Belongs to the protein-tyrosine phosphatase family. Non-receptor class dual specificity subfamily.</text>
</comment>
<dbReference type="SMART" id="SM00195">
    <property type="entry name" value="DSPc"/>
    <property type="match status" value="1"/>
</dbReference>
<dbReference type="InterPro" id="IPR052103">
    <property type="entry name" value="Dual_spec_Phospatases"/>
</dbReference>
<dbReference type="GO" id="GO:0005737">
    <property type="term" value="C:cytoplasm"/>
    <property type="evidence" value="ECO:0007669"/>
    <property type="project" value="TreeGrafter"/>
</dbReference>
<dbReference type="CDD" id="cd14514">
    <property type="entry name" value="DUSP14-like"/>
    <property type="match status" value="1"/>
</dbReference>
<dbReference type="EMBL" id="WIXP02000009">
    <property type="protein sequence ID" value="KAF6205672.1"/>
    <property type="molecule type" value="Genomic_DNA"/>
</dbReference>
<dbReference type="OrthoDB" id="285418at2759"/>
<evidence type="ECO:0000259" key="5">
    <source>
        <dbReference type="PROSITE" id="PS50056"/>
    </source>
</evidence>
<reference evidence="6" key="1">
    <citation type="journal article" date="2021" name="Mol. Ecol. Resour.">
        <title>Apolygus lucorum genome provides insights into omnivorousness and mesophyll feeding.</title>
        <authorList>
            <person name="Liu Y."/>
            <person name="Liu H."/>
            <person name="Wang H."/>
            <person name="Huang T."/>
            <person name="Liu B."/>
            <person name="Yang B."/>
            <person name="Yin L."/>
            <person name="Li B."/>
            <person name="Zhang Y."/>
            <person name="Zhang S."/>
            <person name="Jiang F."/>
            <person name="Zhang X."/>
            <person name="Ren Y."/>
            <person name="Wang B."/>
            <person name="Wang S."/>
            <person name="Lu Y."/>
            <person name="Wu K."/>
            <person name="Fan W."/>
            <person name="Wang G."/>
        </authorList>
    </citation>
    <scope>NUCLEOTIDE SEQUENCE</scope>
    <source>
        <strain evidence="6">12Hb</strain>
    </source>
</reference>
<dbReference type="InterPro" id="IPR020422">
    <property type="entry name" value="TYR_PHOSPHATASE_DUAL_dom"/>
</dbReference>
<evidence type="ECO:0000256" key="2">
    <source>
        <dbReference type="ARBA" id="ARBA00022801"/>
    </source>
</evidence>
<evidence type="ECO:0000259" key="4">
    <source>
        <dbReference type="PROSITE" id="PS50054"/>
    </source>
</evidence>
<dbReference type="SUPFAM" id="SSF52799">
    <property type="entry name" value="(Phosphotyrosine protein) phosphatases II"/>
    <property type="match status" value="1"/>
</dbReference>
<keyword evidence="2" id="KW-0378">Hydrolase</keyword>
<dbReference type="EMBL" id="WIXP02000009">
    <property type="protein sequence ID" value="KAF6205673.1"/>
    <property type="molecule type" value="Genomic_DNA"/>
</dbReference>
<comment type="caution">
    <text evidence="6">The sequence shown here is derived from an EMBL/GenBank/DDBJ whole genome shotgun (WGS) entry which is preliminary data.</text>
</comment>
<dbReference type="PROSITE" id="PS00383">
    <property type="entry name" value="TYR_PHOSPHATASE_1"/>
    <property type="match status" value="1"/>
</dbReference>
<dbReference type="InterPro" id="IPR000340">
    <property type="entry name" value="Dual-sp_phosphatase_cat-dom"/>
</dbReference>
<keyword evidence="3" id="KW-0904">Protein phosphatase</keyword>
<name>A0A6A4JGD4_APOLU</name>
<organism evidence="6 8">
    <name type="scientific">Apolygus lucorum</name>
    <name type="common">Small green plant bug</name>
    <name type="synonym">Lygocoris lucorum</name>
    <dbReference type="NCBI Taxonomy" id="248454"/>
    <lineage>
        <taxon>Eukaryota</taxon>
        <taxon>Metazoa</taxon>
        <taxon>Ecdysozoa</taxon>
        <taxon>Arthropoda</taxon>
        <taxon>Hexapoda</taxon>
        <taxon>Insecta</taxon>
        <taxon>Pterygota</taxon>
        <taxon>Neoptera</taxon>
        <taxon>Paraneoptera</taxon>
        <taxon>Hemiptera</taxon>
        <taxon>Heteroptera</taxon>
        <taxon>Panheteroptera</taxon>
        <taxon>Cimicomorpha</taxon>
        <taxon>Miridae</taxon>
        <taxon>Mirini</taxon>
        <taxon>Apolygus</taxon>
    </lineage>
</organism>
<dbReference type="Gene3D" id="3.90.190.10">
    <property type="entry name" value="Protein tyrosine phosphatase superfamily"/>
    <property type="match status" value="1"/>
</dbReference>
<evidence type="ECO:0000256" key="1">
    <source>
        <dbReference type="ARBA" id="ARBA00008601"/>
    </source>
</evidence>
<dbReference type="InterPro" id="IPR000387">
    <property type="entry name" value="Tyr_Pase_dom"/>
</dbReference>
<dbReference type="PROSITE" id="PS50054">
    <property type="entry name" value="TYR_PHOSPHATASE_DUAL"/>
    <property type="match status" value="1"/>
</dbReference>
<evidence type="ECO:0000313" key="6">
    <source>
        <dbReference type="EMBL" id="KAF6205672.1"/>
    </source>
</evidence>
<dbReference type="Pfam" id="PF00782">
    <property type="entry name" value="DSPc"/>
    <property type="match status" value="1"/>
</dbReference>
<evidence type="ECO:0000313" key="8">
    <source>
        <dbReference type="Proteomes" id="UP000466442"/>
    </source>
</evidence>
<evidence type="ECO:0000256" key="3">
    <source>
        <dbReference type="ARBA" id="ARBA00022912"/>
    </source>
</evidence>
<feature type="domain" description="Tyrosine-protein phosphatase" evidence="4">
    <location>
        <begin position="24"/>
        <end position="166"/>
    </location>
</feature>
<dbReference type="InterPro" id="IPR016130">
    <property type="entry name" value="Tyr_Pase_AS"/>
</dbReference>
<feature type="domain" description="Tyrosine specific protein phosphatases" evidence="5">
    <location>
        <begin position="90"/>
        <end position="144"/>
    </location>
</feature>
<dbReference type="InterPro" id="IPR029021">
    <property type="entry name" value="Prot-tyrosine_phosphatase-like"/>
</dbReference>
<sequence>MVADSQPSSSTDNEHHNDSTKLFAIAEIEPWLYLCGAALVTASKLRALGVTCVVSAAPELPRLPLPPEVTRHCVVSVRDHVASDLSPHLERVADLIQEVKNEGGKTLVHCVAGVSRSASLCLGYLVKYGGMSLAEAYHHVHSRRQCIRPNNSFFEQLISLEKRLTGSTTISMVYNLGARGIIPDVYESDYSATSRYLSRFIGAT</sequence>
<dbReference type="PROSITE" id="PS50056">
    <property type="entry name" value="TYR_PHOSPHATASE_2"/>
    <property type="match status" value="1"/>
</dbReference>
<proteinExistence type="inferred from homology"/>
<dbReference type="PANTHER" id="PTHR45961:SF6">
    <property type="entry name" value="IP21249P"/>
    <property type="match status" value="1"/>
</dbReference>
<accession>A0A6A4JGD4</accession>
<evidence type="ECO:0008006" key="9">
    <source>
        <dbReference type="Google" id="ProtNLM"/>
    </source>
</evidence>